<evidence type="ECO:0000256" key="1">
    <source>
        <dbReference type="SAM" id="MobiDB-lite"/>
    </source>
</evidence>
<feature type="region of interest" description="Disordered" evidence="1">
    <location>
        <begin position="651"/>
        <end position="678"/>
    </location>
</feature>
<reference evidence="2" key="1">
    <citation type="submission" date="2020-08" db="EMBL/GenBank/DDBJ databases">
        <title>Spodoptera exigua strain:BAW_Kor-Di-RS1 Genome sequencing and assembly.</title>
        <authorList>
            <person name="Kim J."/>
            <person name="Nam H.Y."/>
            <person name="Kwon M."/>
            <person name="Choi J.H."/>
            <person name="Cho S.R."/>
            <person name="Kim G.-H."/>
        </authorList>
    </citation>
    <scope>NUCLEOTIDE SEQUENCE</scope>
    <source>
        <strain evidence="2">BAW_Kor-Di-RS1</strain>
        <tissue evidence="2">Whole-body</tissue>
    </source>
</reference>
<protein>
    <submittedName>
        <fullName evidence="2">Uncharacterized protein</fullName>
    </submittedName>
</protein>
<keyword evidence="3" id="KW-1185">Reference proteome</keyword>
<gene>
    <name evidence="2" type="ORF">HW555_006844</name>
</gene>
<accession>A0A835GFU5</accession>
<feature type="compositionally biased region" description="Polar residues" evidence="1">
    <location>
        <begin position="367"/>
        <end position="377"/>
    </location>
</feature>
<name>A0A835GFU5_SPOEX</name>
<feature type="compositionally biased region" description="Basic and acidic residues" evidence="1">
    <location>
        <begin position="213"/>
        <end position="362"/>
    </location>
</feature>
<feature type="region of interest" description="Disordered" evidence="1">
    <location>
        <begin position="97"/>
        <end position="481"/>
    </location>
</feature>
<dbReference type="Proteomes" id="UP000648187">
    <property type="component" value="Unassembled WGS sequence"/>
</dbReference>
<dbReference type="AlphaFoldDB" id="A0A835GFU5"/>
<evidence type="ECO:0000313" key="3">
    <source>
        <dbReference type="Proteomes" id="UP000648187"/>
    </source>
</evidence>
<feature type="compositionally biased region" description="Polar residues" evidence="1">
    <location>
        <begin position="469"/>
        <end position="478"/>
    </location>
</feature>
<feature type="compositionally biased region" description="Basic and acidic residues" evidence="1">
    <location>
        <begin position="412"/>
        <end position="426"/>
    </location>
</feature>
<feature type="compositionally biased region" description="Basic and acidic residues" evidence="1">
    <location>
        <begin position="378"/>
        <end position="392"/>
    </location>
</feature>
<dbReference type="EMBL" id="JACKWZ010000109">
    <property type="protein sequence ID" value="KAF9415525.1"/>
    <property type="molecule type" value="Genomic_DNA"/>
</dbReference>
<feature type="compositionally biased region" description="Basic and acidic residues" evidence="1">
    <location>
        <begin position="119"/>
        <end position="195"/>
    </location>
</feature>
<feature type="compositionally biased region" description="Basic and acidic residues" evidence="1">
    <location>
        <begin position="456"/>
        <end position="467"/>
    </location>
</feature>
<proteinExistence type="predicted"/>
<organism evidence="2 3">
    <name type="scientific">Spodoptera exigua</name>
    <name type="common">Beet armyworm</name>
    <name type="synonym">Noctua fulgens</name>
    <dbReference type="NCBI Taxonomy" id="7107"/>
    <lineage>
        <taxon>Eukaryota</taxon>
        <taxon>Metazoa</taxon>
        <taxon>Ecdysozoa</taxon>
        <taxon>Arthropoda</taxon>
        <taxon>Hexapoda</taxon>
        <taxon>Insecta</taxon>
        <taxon>Pterygota</taxon>
        <taxon>Neoptera</taxon>
        <taxon>Endopterygota</taxon>
        <taxon>Lepidoptera</taxon>
        <taxon>Glossata</taxon>
        <taxon>Ditrysia</taxon>
        <taxon>Noctuoidea</taxon>
        <taxon>Noctuidae</taxon>
        <taxon>Amphipyrinae</taxon>
        <taxon>Spodoptera</taxon>
    </lineage>
</organism>
<feature type="compositionally biased region" description="Low complexity" evidence="1">
    <location>
        <begin position="657"/>
        <end position="670"/>
    </location>
</feature>
<sequence length="693" mass="77974">MYVKILDFMYYNYYVVKYILKGKHGRKTKSRCVPSRWIKKIDKDGLYVTYHCPTKNFPKEKLLDLAKNVVAPKRFWPFKREEFDEAFKFMKSFPDTKKDATKTTEKPPTSINEEQIETNDNKTEPSIVENKDKFSKPSIVENKDKFSKPSIVENKEKSSKPSFVENKDKFSKPSIVENKDRSSKPSIVENKEKSSKPSIVENKAKSSKPSIVENKDSSKPSFVENKDKLSKPKIVENKDKSSKPSIVENKEKSSKPSIVENKDKSSKPSIVENKDSSKPSFVENKDKLSKPKIVENKDKSSKPSFVENKDKSSKPSIVENKDSSKPSIVESKDKSSKPSIVETKDINDSQRSTQKRERPQEKDELEQSSNVNNQAKKIRLENNQKATDEKQNTLKSSHKRNSSERPSISDTILDKTREIQKKDNSHKSIPQKHKVPSENNADEGNGNTKVGSGVKLTEERAQGKETVETAENGTQTETDNFKHDPTFEQLLQSCGVKPNESYYLKNGQQIFNLDDVKFVYNTIIESKIKFKSVYEEIKINLKNAFAAVGLEVPEFCGDLLGPMSNTSKDRHVPMTPGDNQRLLWSDSRTCSLASIESIRTLQASPEDLTSFLSSRTSIRRFRNSPMIACNWEATSICCSWTMSSMATPVSRAQTAGSPTPMSSPSSADSSEFVDRSTGDSAEINGAAAACTSA</sequence>
<evidence type="ECO:0000313" key="2">
    <source>
        <dbReference type="EMBL" id="KAF9415525.1"/>
    </source>
</evidence>
<comment type="caution">
    <text evidence="2">The sequence shown here is derived from an EMBL/GenBank/DDBJ whole genome shotgun (WGS) entry which is preliminary data.</text>
</comment>